<dbReference type="InterPro" id="IPR011989">
    <property type="entry name" value="ARM-like"/>
</dbReference>
<keyword evidence="8" id="KW-1185">Reference proteome</keyword>
<dbReference type="GO" id="GO:0030117">
    <property type="term" value="C:membrane coat"/>
    <property type="evidence" value="ECO:0007669"/>
    <property type="project" value="InterPro"/>
</dbReference>
<feature type="domain" description="Clathrin/coatomer adaptor adaptin-like N-terminal" evidence="6">
    <location>
        <begin position="85"/>
        <end position="344"/>
    </location>
</feature>
<evidence type="ECO:0000259" key="6">
    <source>
        <dbReference type="Pfam" id="PF01602"/>
    </source>
</evidence>
<dbReference type="InterPro" id="IPR050840">
    <property type="entry name" value="Adaptor_Complx_Large_Subunit"/>
</dbReference>
<comment type="subcellular location">
    <subcellularLocation>
        <location evidence="1">Endomembrane system</location>
    </subcellularLocation>
</comment>
<feature type="region of interest" description="Disordered" evidence="5">
    <location>
        <begin position="658"/>
        <end position="707"/>
    </location>
</feature>
<dbReference type="EMBL" id="CP144089">
    <property type="protein sequence ID" value="WWD08222.1"/>
    <property type="molecule type" value="Genomic_DNA"/>
</dbReference>
<evidence type="ECO:0000256" key="1">
    <source>
        <dbReference type="ARBA" id="ARBA00004308"/>
    </source>
</evidence>
<dbReference type="AlphaFoldDB" id="A0AAX4KP79"/>
<dbReference type="KEGG" id="ker:91105134"/>
<dbReference type="Pfam" id="PF01602">
    <property type="entry name" value="Adaptin_N"/>
    <property type="match status" value="1"/>
</dbReference>
<dbReference type="Proteomes" id="UP001358614">
    <property type="component" value="Chromosome 1"/>
</dbReference>
<dbReference type="RefSeq" id="XP_066086189.1">
    <property type="nucleotide sequence ID" value="XM_066230092.1"/>
</dbReference>
<keyword evidence="4" id="KW-0472">Membrane</keyword>
<dbReference type="Gene3D" id="1.25.10.10">
    <property type="entry name" value="Leucine-rich Repeat Variant"/>
    <property type="match status" value="1"/>
</dbReference>
<evidence type="ECO:0000313" key="8">
    <source>
        <dbReference type="Proteomes" id="UP001358614"/>
    </source>
</evidence>
<evidence type="ECO:0000313" key="7">
    <source>
        <dbReference type="EMBL" id="WWD08222.1"/>
    </source>
</evidence>
<proteinExistence type="predicted"/>
<reference evidence="7 8" key="1">
    <citation type="submission" date="2024-01" db="EMBL/GenBank/DDBJ databases">
        <title>Comparative genomics of Cryptococcus and Kwoniella reveals pathogenesis evolution and contrasting modes of karyotype evolution via chromosome fusion or intercentromeric recombination.</title>
        <authorList>
            <person name="Coelho M.A."/>
            <person name="David-Palma M."/>
            <person name="Shea T."/>
            <person name="Bowers K."/>
            <person name="McGinley-Smith S."/>
            <person name="Mohammad A.W."/>
            <person name="Gnirke A."/>
            <person name="Yurkov A.M."/>
            <person name="Nowrousian M."/>
            <person name="Sun S."/>
            <person name="Cuomo C.A."/>
            <person name="Heitman J."/>
        </authorList>
    </citation>
    <scope>NUCLEOTIDE SEQUENCE [LARGE SCALE GENOMIC DNA]</scope>
    <source>
        <strain evidence="7 8">PYCC6329</strain>
    </source>
</reference>
<evidence type="ECO:0000256" key="2">
    <source>
        <dbReference type="ARBA" id="ARBA00022448"/>
    </source>
</evidence>
<evidence type="ECO:0000256" key="3">
    <source>
        <dbReference type="ARBA" id="ARBA00022927"/>
    </source>
</evidence>
<protein>
    <recommendedName>
        <fullName evidence="6">Clathrin/coatomer adaptor adaptin-like N-terminal domain-containing protein</fullName>
    </recommendedName>
</protein>
<accession>A0AAX4KP79</accession>
<keyword evidence="3" id="KW-0653">Protein transport</keyword>
<gene>
    <name evidence="7" type="ORF">V865_006333</name>
</gene>
<evidence type="ECO:0000256" key="4">
    <source>
        <dbReference type="ARBA" id="ARBA00023136"/>
    </source>
</evidence>
<dbReference type="PANTHER" id="PTHR22780">
    <property type="entry name" value="ADAPTIN, ALPHA/GAMMA/EPSILON"/>
    <property type="match status" value="1"/>
</dbReference>
<keyword evidence="2" id="KW-0813">Transport</keyword>
<organism evidence="7 8">
    <name type="scientific">Kwoniella europaea PYCC6329</name>
    <dbReference type="NCBI Taxonomy" id="1423913"/>
    <lineage>
        <taxon>Eukaryota</taxon>
        <taxon>Fungi</taxon>
        <taxon>Dikarya</taxon>
        <taxon>Basidiomycota</taxon>
        <taxon>Agaricomycotina</taxon>
        <taxon>Tremellomycetes</taxon>
        <taxon>Tremellales</taxon>
        <taxon>Cryptococcaceae</taxon>
        <taxon>Kwoniella</taxon>
    </lineage>
</organism>
<name>A0AAX4KP79_9TREE</name>
<dbReference type="GeneID" id="91105134"/>
<evidence type="ECO:0000256" key="5">
    <source>
        <dbReference type="SAM" id="MobiDB-lite"/>
    </source>
</evidence>
<dbReference type="GO" id="GO:0016192">
    <property type="term" value="P:vesicle-mediated transport"/>
    <property type="evidence" value="ECO:0007669"/>
    <property type="project" value="InterPro"/>
</dbReference>
<feature type="compositionally biased region" description="Basic and acidic residues" evidence="5">
    <location>
        <begin position="693"/>
        <end position="707"/>
    </location>
</feature>
<dbReference type="SUPFAM" id="SSF48371">
    <property type="entry name" value="ARM repeat"/>
    <property type="match status" value="1"/>
</dbReference>
<dbReference type="GO" id="GO:0006886">
    <property type="term" value="P:intracellular protein transport"/>
    <property type="evidence" value="ECO:0007669"/>
    <property type="project" value="InterPro"/>
</dbReference>
<sequence>MPRSPSSLPPYVTSGASSRAHHGWLVRLNEAASTQEEDDIISDEIRKARDVLGVRGQSTRKIADTLIILLHCLMLRHRTEGDVELAMVSALQLAEGGRTIAERRIGYLYLVERLPKGHELNLLMINTIRKDLSSSTPSHILLALRTIAKIPSEDLAPAVIPLLTTKSLLRHKIPAIRQRAFEALLSLHRIRQTTDSFPLTMNKLLKSLDHEQDLSVLAIILRSIRHILETGAHHFGPDEERLYVLERCIDIARDHEVGYEGQIALEVVKTLGRIVESSEAVSERIADTLSRYIAERLDAMKSCHRWEGAFLLEVCRYAKHIPQIYQSILRHISNLLLPNQANPSSSTASVLPAPNDHVLVLKCMKQLPLDVWDGVLGEREMGVIMEGVNSVDDNIRKLTIRLLRKLSPDLPLMVLQTHLDSIKSSTHLSLPLALANGLNIDEKTRLGRYETALRALEVVEAQSAEDGHAYGEGVLKILRVLEEANGGRGLIWDDGAGQILGRLEHLPRSSAEATTISLLELLQAGDNRPGDTTVVIITSITCQYLPSAYDKAQEVIQYFVNKIPHYSASIQELILVTLVSLLTKLRSDRLENSTKLVHKTIQDLREGSSRYLKKRCDQISAVINRDLLDEVKEKSKSSKLADVLDAIISVSTTHSEKLTPSVETTLSPPPPRANLSVSQLRYDAYHPPGRTRKNNERYREHFEDDSD</sequence>
<dbReference type="GO" id="GO:0012505">
    <property type="term" value="C:endomembrane system"/>
    <property type="evidence" value="ECO:0007669"/>
    <property type="project" value="UniProtKB-SubCell"/>
</dbReference>
<dbReference type="InterPro" id="IPR016024">
    <property type="entry name" value="ARM-type_fold"/>
</dbReference>
<dbReference type="InterPro" id="IPR002553">
    <property type="entry name" value="Clathrin/coatomer_adapt-like_N"/>
</dbReference>